<dbReference type="AlphaFoldDB" id="A0A5C6E360"/>
<proteinExistence type="predicted"/>
<organism evidence="1 2">
    <name type="scientific">Novipirellula aureliae</name>
    <dbReference type="NCBI Taxonomy" id="2527966"/>
    <lineage>
        <taxon>Bacteria</taxon>
        <taxon>Pseudomonadati</taxon>
        <taxon>Planctomycetota</taxon>
        <taxon>Planctomycetia</taxon>
        <taxon>Pirellulales</taxon>
        <taxon>Pirellulaceae</taxon>
        <taxon>Novipirellula</taxon>
    </lineage>
</organism>
<dbReference type="RefSeq" id="WP_146599750.1">
    <property type="nucleotide sequence ID" value="NZ_SJPY01000003.1"/>
</dbReference>
<dbReference type="OrthoDB" id="285104at2"/>
<name>A0A5C6E360_9BACT</name>
<comment type="caution">
    <text evidence="1">The sequence shown here is derived from an EMBL/GenBank/DDBJ whole genome shotgun (WGS) entry which is preliminary data.</text>
</comment>
<reference evidence="1 2" key="1">
    <citation type="submission" date="2019-02" db="EMBL/GenBank/DDBJ databases">
        <title>Deep-cultivation of Planctomycetes and their phenomic and genomic characterization uncovers novel biology.</title>
        <authorList>
            <person name="Wiegand S."/>
            <person name="Jogler M."/>
            <person name="Boedeker C."/>
            <person name="Pinto D."/>
            <person name="Vollmers J."/>
            <person name="Rivas-Marin E."/>
            <person name="Kohn T."/>
            <person name="Peeters S.H."/>
            <person name="Heuer A."/>
            <person name="Rast P."/>
            <person name="Oberbeckmann S."/>
            <person name="Bunk B."/>
            <person name="Jeske O."/>
            <person name="Meyerdierks A."/>
            <person name="Storesund J.E."/>
            <person name="Kallscheuer N."/>
            <person name="Luecker S."/>
            <person name="Lage O.M."/>
            <person name="Pohl T."/>
            <person name="Merkel B.J."/>
            <person name="Hornburger P."/>
            <person name="Mueller R.-W."/>
            <person name="Bruemmer F."/>
            <person name="Labrenz M."/>
            <person name="Spormann A.M."/>
            <person name="Op Den Camp H."/>
            <person name="Overmann J."/>
            <person name="Amann R."/>
            <person name="Jetten M.S.M."/>
            <person name="Mascher T."/>
            <person name="Medema M.H."/>
            <person name="Devos D.P."/>
            <person name="Kaster A.-K."/>
            <person name="Ovreas L."/>
            <person name="Rohde M."/>
            <person name="Galperin M.Y."/>
            <person name="Jogler C."/>
        </authorList>
    </citation>
    <scope>NUCLEOTIDE SEQUENCE [LARGE SCALE GENOMIC DNA]</scope>
    <source>
        <strain evidence="1 2">Q31b</strain>
    </source>
</reference>
<dbReference type="Proteomes" id="UP000315471">
    <property type="component" value="Unassembled WGS sequence"/>
</dbReference>
<dbReference type="EMBL" id="SJPY01000003">
    <property type="protein sequence ID" value="TWU43298.1"/>
    <property type="molecule type" value="Genomic_DNA"/>
</dbReference>
<keyword evidence="2" id="KW-1185">Reference proteome</keyword>
<gene>
    <name evidence="1" type="ORF">Q31b_23360</name>
</gene>
<protein>
    <submittedName>
        <fullName evidence="1">Uncharacterized protein</fullName>
    </submittedName>
</protein>
<evidence type="ECO:0000313" key="2">
    <source>
        <dbReference type="Proteomes" id="UP000315471"/>
    </source>
</evidence>
<accession>A0A5C6E360</accession>
<evidence type="ECO:0000313" key="1">
    <source>
        <dbReference type="EMBL" id="TWU43298.1"/>
    </source>
</evidence>
<sequence length="105" mass="12018">MPTTAISEPILERFQKLKDDWKSRTRHLSNTAQISLVFSYQQIIGMGPAIVPLILAELEKEPDHWFWALEAITGENPVRDTDAGDVEASAQAWLQWGKQNDWIKK</sequence>